<evidence type="ECO:0000256" key="1">
    <source>
        <dbReference type="SAM" id="Coils"/>
    </source>
</evidence>
<reference evidence="4" key="1">
    <citation type="submission" date="2023-08" db="EMBL/GenBank/DDBJ databases">
        <title>Emergence of clinically-relevant ST2 carbapenem-resistant Acinetobacter baumannii strains in hospital sewages in Zhejiang, East of China.</title>
        <authorList>
            <person name="Kaichao C."/>
            <person name="Zhang R."/>
        </authorList>
    </citation>
    <scope>NUCLEOTIDE SEQUENCE</scope>
    <source>
        <strain evidence="4">M-RB-37</strain>
    </source>
</reference>
<feature type="coiled-coil region" evidence="1">
    <location>
        <begin position="131"/>
        <end position="199"/>
    </location>
</feature>
<organism evidence="4 5">
    <name type="scientific">Acinetobacter rudis</name>
    <dbReference type="NCBI Taxonomy" id="632955"/>
    <lineage>
        <taxon>Bacteria</taxon>
        <taxon>Pseudomonadati</taxon>
        <taxon>Pseudomonadota</taxon>
        <taxon>Gammaproteobacteria</taxon>
        <taxon>Moraxellales</taxon>
        <taxon>Moraxellaceae</taxon>
        <taxon>Acinetobacter</taxon>
    </lineage>
</organism>
<evidence type="ECO:0000313" key="4">
    <source>
        <dbReference type="EMBL" id="MDQ8936843.1"/>
    </source>
</evidence>
<evidence type="ECO:0000259" key="2">
    <source>
        <dbReference type="Pfam" id="PF01548"/>
    </source>
</evidence>
<feature type="domain" description="Transposase IS110-like N-terminal" evidence="2">
    <location>
        <begin position="4"/>
        <end position="157"/>
    </location>
</feature>
<dbReference type="Pfam" id="PF01548">
    <property type="entry name" value="DEDD_Tnp_IS110"/>
    <property type="match status" value="1"/>
</dbReference>
<dbReference type="GO" id="GO:0006313">
    <property type="term" value="P:DNA transposition"/>
    <property type="evidence" value="ECO:0007669"/>
    <property type="project" value="InterPro"/>
</dbReference>
<protein>
    <submittedName>
        <fullName evidence="4">IS110 family transposase</fullName>
    </submittedName>
</protein>
<dbReference type="InterPro" id="IPR003346">
    <property type="entry name" value="Transposase_20"/>
</dbReference>
<comment type="caution">
    <text evidence="4">The sequence shown here is derived from an EMBL/GenBank/DDBJ whole genome shotgun (WGS) entry which is preliminary data.</text>
</comment>
<feature type="domain" description="Transposase IS116/IS110/IS902 C-terminal" evidence="3">
    <location>
        <begin position="202"/>
        <end position="285"/>
    </location>
</feature>
<gene>
    <name evidence="4" type="ORF">RFH47_14045</name>
</gene>
<dbReference type="RefSeq" id="WP_308981952.1">
    <property type="nucleotide sequence ID" value="NZ_JAVIDL010000035.1"/>
</dbReference>
<dbReference type="Pfam" id="PF02371">
    <property type="entry name" value="Transposase_20"/>
    <property type="match status" value="1"/>
</dbReference>
<proteinExistence type="predicted"/>
<dbReference type="AlphaFoldDB" id="A0AAW8JDC5"/>
<dbReference type="PANTHER" id="PTHR33055">
    <property type="entry name" value="TRANSPOSASE FOR INSERTION SEQUENCE ELEMENT IS1111A"/>
    <property type="match status" value="1"/>
</dbReference>
<dbReference type="InterPro" id="IPR002525">
    <property type="entry name" value="Transp_IS110-like_N"/>
</dbReference>
<dbReference type="InterPro" id="IPR047650">
    <property type="entry name" value="Transpos_IS110"/>
</dbReference>
<dbReference type="Proteomes" id="UP001243844">
    <property type="component" value="Unassembled WGS sequence"/>
</dbReference>
<evidence type="ECO:0000313" key="5">
    <source>
        <dbReference type="Proteomes" id="UP001243844"/>
    </source>
</evidence>
<accession>A0AAW8JDC5</accession>
<dbReference type="GO" id="GO:0004803">
    <property type="term" value="F:transposase activity"/>
    <property type="evidence" value="ECO:0007669"/>
    <property type="project" value="InterPro"/>
</dbReference>
<keyword evidence="1" id="KW-0175">Coiled coil</keyword>
<sequence length="328" mass="36590">MSVLGIDVSKAKLDCCLYTLDIQSKQKNKIFDNQSKGLQNLIQWVIQQDCIPEKTHVVLEATSTYHETAAITLHQAGFIVSVVNPAHVRSFAKGLAILTKTDSVDSMVLAKFCALAQPKRWQPPSDEVLLLKALLSRKDALAKDLQREKNRLEKSMATSTPQRILDSINESIHFIEIAIAKLDDDIDQHIQQHTELKKDRDLMQTIPAVGQKTSLLLLSLIRTHQFESAEQLAAYLGLVPIERKSGSSVNGRSHLSKSGDPQIRRVLYMAAVVAVQYNPHISALYARLLKRGKAKMSAIGAAMRKLVHLCFGVVKNQIAYQCDYLITK</sequence>
<name>A0AAW8JDC5_9GAMM</name>
<dbReference type="PANTHER" id="PTHR33055:SF3">
    <property type="entry name" value="PUTATIVE TRANSPOSASE FOR IS117-RELATED"/>
    <property type="match status" value="1"/>
</dbReference>
<dbReference type="GO" id="GO:0003677">
    <property type="term" value="F:DNA binding"/>
    <property type="evidence" value="ECO:0007669"/>
    <property type="project" value="InterPro"/>
</dbReference>
<dbReference type="NCBIfam" id="NF033542">
    <property type="entry name" value="transpos_IS110"/>
    <property type="match status" value="1"/>
</dbReference>
<dbReference type="EMBL" id="JAVIDL010000035">
    <property type="protein sequence ID" value="MDQ8936843.1"/>
    <property type="molecule type" value="Genomic_DNA"/>
</dbReference>
<evidence type="ECO:0000259" key="3">
    <source>
        <dbReference type="Pfam" id="PF02371"/>
    </source>
</evidence>